<dbReference type="RefSeq" id="WP_344416573.1">
    <property type="nucleotide sequence ID" value="NZ_BAAANN010000007.1"/>
</dbReference>
<dbReference type="Pfam" id="PF14016">
    <property type="entry name" value="DUF4232"/>
    <property type="match status" value="1"/>
</dbReference>
<protein>
    <submittedName>
        <fullName evidence="4">DUF4232 domain-containing protein</fullName>
    </submittedName>
</protein>
<evidence type="ECO:0000256" key="1">
    <source>
        <dbReference type="SAM" id="MobiDB-lite"/>
    </source>
</evidence>
<organism evidence="4 5">
    <name type="scientific">Amycolatopsis minnesotensis</name>
    <dbReference type="NCBI Taxonomy" id="337894"/>
    <lineage>
        <taxon>Bacteria</taxon>
        <taxon>Bacillati</taxon>
        <taxon>Actinomycetota</taxon>
        <taxon>Actinomycetes</taxon>
        <taxon>Pseudonocardiales</taxon>
        <taxon>Pseudonocardiaceae</taxon>
        <taxon>Amycolatopsis</taxon>
    </lineage>
</organism>
<feature type="compositionally biased region" description="Pro residues" evidence="1">
    <location>
        <begin position="33"/>
        <end position="42"/>
    </location>
</feature>
<sequence length="211" mass="20858">MVTRVRTSKIALAATGAALAAILAGCGTTPDPGSSPAPPPESSAPSGPAPTSGSPAPTSGSSATKPDDGLCTAKDLKLALGRGDGAAGTVYRPLLFTNISDHACTVQGFPGVSYVTGADGRQVGAAAFRDGSKGPAVKLGKGQSAAAEIGFVNVGNYDAAACKPEPVRGLRVFPPQERDSLFVEAPGTGCAGDQIPGNQLTVRTIQKGAGE</sequence>
<dbReference type="PROSITE" id="PS51257">
    <property type="entry name" value="PROKAR_LIPOPROTEIN"/>
    <property type="match status" value="1"/>
</dbReference>
<proteinExistence type="predicted"/>
<gene>
    <name evidence="4" type="ORF">GCM10009754_23020</name>
</gene>
<dbReference type="InterPro" id="IPR025326">
    <property type="entry name" value="DUF4232"/>
</dbReference>
<feature type="chain" id="PRO_5045783203" evidence="2">
    <location>
        <begin position="21"/>
        <end position="211"/>
    </location>
</feature>
<evidence type="ECO:0000256" key="2">
    <source>
        <dbReference type="SAM" id="SignalP"/>
    </source>
</evidence>
<accession>A0ABN2QJF3</accession>
<keyword evidence="5" id="KW-1185">Reference proteome</keyword>
<evidence type="ECO:0000313" key="5">
    <source>
        <dbReference type="Proteomes" id="UP001501116"/>
    </source>
</evidence>
<dbReference type="Proteomes" id="UP001501116">
    <property type="component" value="Unassembled WGS sequence"/>
</dbReference>
<keyword evidence="2" id="KW-0732">Signal</keyword>
<feature type="compositionally biased region" description="Low complexity" evidence="1">
    <location>
        <begin position="43"/>
        <end position="64"/>
    </location>
</feature>
<evidence type="ECO:0000259" key="3">
    <source>
        <dbReference type="Pfam" id="PF14016"/>
    </source>
</evidence>
<name>A0ABN2QJF3_9PSEU</name>
<evidence type="ECO:0000313" key="4">
    <source>
        <dbReference type="EMBL" id="GAA1953230.1"/>
    </source>
</evidence>
<dbReference type="EMBL" id="BAAANN010000007">
    <property type="protein sequence ID" value="GAA1953230.1"/>
    <property type="molecule type" value="Genomic_DNA"/>
</dbReference>
<comment type="caution">
    <text evidence="4">The sequence shown here is derived from an EMBL/GenBank/DDBJ whole genome shotgun (WGS) entry which is preliminary data.</text>
</comment>
<reference evidence="4 5" key="1">
    <citation type="journal article" date="2019" name="Int. J. Syst. Evol. Microbiol.">
        <title>The Global Catalogue of Microorganisms (GCM) 10K type strain sequencing project: providing services to taxonomists for standard genome sequencing and annotation.</title>
        <authorList>
            <consortium name="The Broad Institute Genomics Platform"/>
            <consortium name="The Broad Institute Genome Sequencing Center for Infectious Disease"/>
            <person name="Wu L."/>
            <person name="Ma J."/>
        </authorList>
    </citation>
    <scope>NUCLEOTIDE SEQUENCE [LARGE SCALE GENOMIC DNA]</scope>
    <source>
        <strain evidence="4 5">JCM 14545</strain>
    </source>
</reference>
<feature type="region of interest" description="Disordered" evidence="1">
    <location>
        <begin position="25"/>
        <end position="68"/>
    </location>
</feature>
<feature type="domain" description="DUF4232" evidence="3">
    <location>
        <begin position="71"/>
        <end position="206"/>
    </location>
</feature>
<feature type="signal peptide" evidence="2">
    <location>
        <begin position="1"/>
        <end position="20"/>
    </location>
</feature>